<dbReference type="AlphaFoldDB" id="A0A8R7QIH1"/>
<sequence length="55" mass="6733">MEKLWRNLWRIQCPKRMKIVLWRIAQNCLPTGDQLHKRSIPTRYDCIFCNKTETV</sequence>
<dbReference type="InterPro" id="IPR026960">
    <property type="entry name" value="RVT-Znf"/>
</dbReference>
<name>A0A8R7QIH1_TRIUA</name>
<reference evidence="2" key="2">
    <citation type="submission" date="2018-03" db="EMBL/GenBank/DDBJ databases">
        <title>The Triticum urartu genome reveals the dynamic nature of wheat genome evolution.</title>
        <authorList>
            <person name="Ling H."/>
            <person name="Ma B."/>
            <person name="Shi X."/>
            <person name="Liu H."/>
            <person name="Dong L."/>
            <person name="Sun H."/>
            <person name="Cao Y."/>
            <person name="Gao Q."/>
            <person name="Zheng S."/>
            <person name="Li Y."/>
            <person name="Yu Y."/>
            <person name="Du H."/>
            <person name="Qi M."/>
            <person name="Li Y."/>
            <person name="Yu H."/>
            <person name="Cui Y."/>
            <person name="Wang N."/>
            <person name="Chen C."/>
            <person name="Wu H."/>
            <person name="Zhao Y."/>
            <person name="Zhang J."/>
            <person name="Li Y."/>
            <person name="Zhou W."/>
            <person name="Zhang B."/>
            <person name="Hu W."/>
            <person name="Eijk M."/>
            <person name="Tang J."/>
            <person name="Witsenboer H."/>
            <person name="Zhao S."/>
            <person name="Li Z."/>
            <person name="Zhang A."/>
            <person name="Wang D."/>
            <person name="Liang C."/>
        </authorList>
    </citation>
    <scope>NUCLEOTIDE SEQUENCE [LARGE SCALE GENOMIC DNA]</scope>
    <source>
        <strain evidence="2">cv. G1812</strain>
    </source>
</reference>
<keyword evidence="3" id="KW-1185">Reference proteome</keyword>
<dbReference type="Gramene" id="TuG1812G0500003865.01.T01">
    <property type="protein sequence ID" value="TuG1812G0500003865.01.T01.cds454155"/>
    <property type="gene ID" value="TuG1812G0500003865.01"/>
</dbReference>
<dbReference type="Pfam" id="PF13966">
    <property type="entry name" value="zf-RVT"/>
    <property type="match status" value="1"/>
</dbReference>
<reference evidence="2" key="3">
    <citation type="submission" date="2022-06" db="UniProtKB">
        <authorList>
            <consortium name="EnsemblPlants"/>
        </authorList>
    </citation>
    <scope>IDENTIFICATION</scope>
</reference>
<proteinExistence type="predicted"/>
<feature type="domain" description="Reverse transcriptase zinc-binding" evidence="1">
    <location>
        <begin position="3"/>
        <end position="54"/>
    </location>
</feature>
<evidence type="ECO:0000259" key="1">
    <source>
        <dbReference type="Pfam" id="PF13966"/>
    </source>
</evidence>
<dbReference type="Proteomes" id="UP000015106">
    <property type="component" value="Chromosome 5"/>
</dbReference>
<evidence type="ECO:0000313" key="2">
    <source>
        <dbReference type="EnsemblPlants" id="TuG1812G0500003865.01.T01.cds454155"/>
    </source>
</evidence>
<reference evidence="3" key="1">
    <citation type="journal article" date="2013" name="Nature">
        <title>Draft genome of the wheat A-genome progenitor Triticum urartu.</title>
        <authorList>
            <person name="Ling H.Q."/>
            <person name="Zhao S."/>
            <person name="Liu D."/>
            <person name="Wang J."/>
            <person name="Sun H."/>
            <person name="Zhang C."/>
            <person name="Fan H."/>
            <person name="Li D."/>
            <person name="Dong L."/>
            <person name="Tao Y."/>
            <person name="Gao C."/>
            <person name="Wu H."/>
            <person name="Li Y."/>
            <person name="Cui Y."/>
            <person name="Guo X."/>
            <person name="Zheng S."/>
            <person name="Wang B."/>
            <person name="Yu K."/>
            <person name="Liang Q."/>
            <person name="Yang W."/>
            <person name="Lou X."/>
            <person name="Chen J."/>
            <person name="Feng M."/>
            <person name="Jian J."/>
            <person name="Zhang X."/>
            <person name="Luo G."/>
            <person name="Jiang Y."/>
            <person name="Liu J."/>
            <person name="Wang Z."/>
            <person name="Sha Y."/>
            <person name="Zhang B."/>
            <person name="Wu H."/>
            <person name="Tang D."/>
            <person name="Shen Q."/>
            <person name="Xue P."/>
            <person name="Zou S."/>
            <person name="Wang X."/>
            <person name="Liu X."/>
            <person name="Wang F."/>
            <person name="Yang Y."/>
            <person name="An X."/>
            <person name="Dong Z."/>
            <person name="Zhang K."/>
            <person name="Zhang X."/>
            <person name="Luo M.C."/>
            <person name="Dvorak J."/>
            <person name="Tong Y."/>
            <person name="Wang J."/>
            <person name="Yang H."/>
            <person name="Li Z."/>
            <person name="Wang D."/>
            <person name="Zhang A."/>
            <person name="Wang J."/>
        </authorList>
    </citation>
    <scope>NUCLEOTIDE SEQUENCE</scope>
    <source>
        <strain evidence="3">cv. G1812</strain>
    </source>
</reference>
<organism evidence="2 3">
    <name type="scientific">Triticum urartu</name>
    <name type="common">Red wild einkorn</name>
    <name type="synonym">Crithodium urartu</name>
    <dbReference type="NCBI Taxonomy" id="4572"/>
    <lineage>
        <taxon>Eukaryota</taxon>
        <taxon>Viridiplantae</taxon>
        <taxon>Streptophyta</taxon>
        <taxon>Embryophyta</taxon>
        <taxon>Tracheophyta</taxon>
        <taxon>Spermatophyta</taxon>
        <taxon>Magnoliopsida</taxon>
        <taxon>Liliopsida</taxon>
        <taxon>Poales</taxon>
        <taxon>Poaceae</taxon>
        <taxon>BOP clade</taxon>
        <taxon>Pooideae</taxon>
        <taxon>Triticodae</taxon>
        <taxon>Triticeae</taxon>
        <taxon>Triticinae</taxon>
        <taxon>Triticum</taxon>
    </lineage>
</organism>
<accession>A0A8R7QIH1</accession>
<dbReference type="EnsemblPlants" id="TuG1812G0500003865.01.T01">
    <property type="protein sequence ID" value="TuG1812G0500003865.01.T01.cds454155"/>
    <property type="gene ID" value="TuG1812G0500003865.01"/>
</dbReference>
<evidence type="ECO:0000313" key="3">
    <source>
        <dbReference type="Proteomes" id="UP000015106"/>
    </source>
</evidence>
<protein>
    <recommendedName>
        <fullName evidence="1">Reverse transcriptase zinc-binding domain-containing protein</fullName>
    </recommendedName>
</protein>